<keyword evidence="10" id="KW-1185">Reference proteome</keyword>
<dbReference type="SUPFAM" id="SSF53067">
    <property type="entry name" value="Actin-like ATPase domain"/>
    <property type="match status" value="1"/>
</dbReference>
<evidence type="ECO:0000256" key="6">
    <source>
        <dbReference type="ARBA" id="ARBA00022777"/>
    </source>
</evidence>
<accession>A0A3D9UTY6</accession>
<keyword evidence="5" id="KW-0547">Nucleotide-binding</keyword>
<dbReference type="PANTHER" id="PTHR18964">
    <property type="entry name" value="ROK (REPRESSOR, ORF, KINASE) FAMILY"/>
    <property type="match status" value="1"/>
</dbReference>
<dbReference type="RefSeq" id="WP_342767516.1">
    <property type="nucleotide sequence ID" value="NZ_QTUA01000001.1"/>
</dbReference>
<dbReference type="Gene3D" id="3.30.420.40">
    <property type="match status" value="2"/>
</dbReference>
<protein>
    <recommendedName>
        <fullName evidence="3">Glucokinase</fullName>
        <ecNumber evidence="2">2.7.1.2</ecNumber>
    </recommendedName>
    <alternativeName>
        <fullName evidence="8">Glucose kinase</fullName>
    </alternativeName>
</protein>
<sequence length="319" mass="33003">MTPVNPTIGIDIGGTKIAGGLIAPDGEILRRARRESPAQDVDRLADSVADLITELSDGVEVERAGVACAGYIDKAGTTVLFSPNLAWRDEPLKERLEQRVSVTVTIENDANAAAYGEFKHGAGIGVDDMMMLTIGTGVGGAVIIGGRLFRGSYGIAAEVGHMRVVPDGIRCGCGNRGCLESYGSGTALVREARALVAGASPYGATLRERCGGNADRLEGKHVTQAAEDGDPAAVELLADLGRWIGEGAASMAAIVDPARFVVGGGVADAGDLLLEPIREGYARQLTGRGHRPVATFEAARLGNDAGMVGAAALVRTEQR</sequence>
<dbReference type="Pfam" id="PF00480">
    <property type="entry name" value="ROK"/>
    <property type="match status" value="1"/>
</dbReference>
<dbReference type="EMBL" id="QTUA01000001">
    <property type="protein sequence ID" value="REF31430.1"/>
    <property type="molecule type" value="Genomic_DNA"/>
</dbReference>
<dbReference type="InterPro" id="IPR043129">
    <property type="entry name" value="ATPase_NBD"/>
</dbReference>
<dbReference type="PANTHER" id="PTHR18964:SF173">
    <property type="entry name" value="GLUCOKINASE"/>
    <property type="match status" value="1"/>
</dbReference>
<evidence type="ECO:0000256" key="4">
    <source>
        <dbReference type="ARBA" id="ARBA00022679"/>
    </source>
</evidence>
<keyword evidence="6 9" id="KW-0418">Kinase</keyword>
<dbReference type="GO" id="GO:0006096">
    <property type="term" value="P:glycolytic process"/>
    <property type="evidence" value="ECO:0007669"/>
    <property type="project" value="InterPro"/>
</dbReference>
<dbReference type="PROSITE" id="PS01125">
    <property type="entry name" value="ROK"/>
    <property type="match status" value="1"/>
</dbReference>
<dbReference type="Proteomes" id="UP000256253">
    <property type="component" value="Unassembled WGS sequence"/>
</dbReference>
<dbReference type="CDD" id="cd24061">
    <property type="entry name" value="ASKHA_NBD_ROK_SgGLK-like"/>
    <property type="match status" value="1"/>
</dbReference>
<dbReference type="GO" id="GO:0005524">
    <property type="term" value="F:ATP binding"/>
    <property type="evidence" value="ECO:0007669"/>
    <property type="project" value="UniProtKB-KW"/>
</dbReference>
<dbReference type="GO" id="GO:0005737">
    <property type="term" value="C:cytoplasm"/>
    <property type="evidence" value="ECO:0007669"/>
    <property type="project" value="InterPro"/>
</dbReference>
<dbReference type="InterPro" id="IPR049874">
    <property type="entry name" value="ROK_cs"/>
</dbReference>
<reference evidence="9 10" key="1">
    <citation type="submission" date="2018-08" db="EMBL/GenBank/DDBJ databases">
        <title>Sequencing the genomes of 1000 actinobacteria strains.</title>
        <authorList>
            <person name="Klenk H.-P."/>
        </authorList>
    </citation>
    <scope>NUCLEOTIDE SEQUENCE [LARGE SCALE GENOMIC DNA]</scope>
    <source>
        <strain evidence="9 10">DSM 22967</strain>
    </source>
</reference>
<dbReference type="NCBIfam" id="TIGR00744">
    <property type="entry name" value="ROK_glcA_fam"/>
    <property type="match status" value="1"/>
</dbReference>
<evidence type="ECO:0000256" key="3">
    <source>
        <dbReference type="ARBA" id="ARBA00014701"/>
    </source>
</evidence>
<keyword evidence="4" id="KW-0808">Transferase</keyword>
<evidence type="ECO:0000313" key="10">
    <source>
        <dbReference type="Proteomes" id="UP000256253"/>
    </source>
</evidence>
<dbReference type="InterPro" id="IPR000600">
    <property type="entry name" value="ROK"/>
</dbReference>
<name>A0A3D9UTY6_9MICO</name>
<evidence type="ECO:0000313" key="9">
    <source>
        <dbReference type="EMBL" id="REF31430.1"/>
    </source>
</evidence>
<dbReference type="EC" id="2.7.1.2" evidence="2"/>
<evidence type="ECO:0000256" key="1">
    <source>
        <dbReference type="ARBA" id="ARBA00006479"/>
    </source>
</evidence>
<evidence type="ECO:0000256" key="7">
    <source>
        <dbReference type="ARBA" id="ARBA00022840"/>
    </source>
</evidence>
<comment type="similarity">
    <text evidence="1">Belongs to the ROK (NagC/XylR) family.</text>
</comment>
<proteinExistence type="inferred from homology"/>
<dbReference type="AlphaFoldDB" id="A0A3D9UTY6"/>
<gene>
    <name evidence="9" type="ORF">DFJ65_2497</name>
</gene>
<evidence type="ECO:0000256" key="5">
    <source>
        <dbReference type="ARBA" id="ARBA00022741"/>
    </source>
</evidence>
<organism evidence="9 10">
    <name type="scientific">Calidifontibacter indicus</name>
    <dbReference type="NCBI Taxonomy" id="419650"/>
    <lineage>
        <taxon>Bacteria</taxon>
        <taxon>Bacillati</taxon>
        <taxon>Actinomycetota</taxon>
        <taxon>Actinomycetes</taxon>
        <taxon>Micrococcales</taxon>
        <taxon>Dermacoccaceae</taxon>
        <taxon>Calidifontibacter</taxon>
    </lineage>
</organism>
<dbReference type="GO" id="GO:0004340">
    <property type="term" value="F:glucokinase activity"/>
    <property type="evidence" value="ECO:0007669"/>
    <property type="project" value="UniProtKB-EC"/>
</dbReference>
<evidence type="ECO:0000256" key="8">
    <source>
        <dbReference type="ARBA" id="ARBA00032386"/>
    </source>
</evidence>
<comment type="caution">
    <text evidence="9">The sequence shown here is derived from an EMBL/GenBank/DDBJ whole genome shotgun (WGS) entry which is preliminary data.</text>
</comment>
<evidence type="ECO:0000256" key="2">
    <source>
        <dbReference type="ARBA" id="ARBA00012323"/>
    </source>
</evidence>
<dbReference type="InterPro" id="IPR004654">
    <property type="entry name" value="ROK_glcA"/>
</dbReference>
<keyword evidence="7" id="KW-0067">ATP-binding</keyword>